<feature type="compositionally biased region" description="Polar residues" evidence="1">
    <location>
        <begin position="78"/>
        <end position="87"/>
    </location>
</feature>
<accession>A0A9P8E2A6</accession>
<organism evidence="2 3">
    <name type="scientific">Aureobasidium melanogenum</name>
    <name type="common">Aureobasidium pullulans var. melanogenum</name>
    <dbReference type="NCBI Taxonomy" id="46634"/>
    <lineage>
        <taxon>Eukaryota</taxon>
        <taxon>Fungi</taxon>
        <taxon>Dikarya</taxon>
        <taxon>Ascomycota</taxon>
        <taxon>Pezizomycotina</taxon>
        <taxon>Dothideomycetes</taxon>
        <taxon>Dothideomycetidae</taxon>
        <taxon>Dothideales</taxon>
        <taxon>Saccotheciaceae</taxon>
        <taxon>Aureobasidium</taxon>
    </lineage>
</organism>
<sequence length="226" mass="24175">MHITDQSIQEIDKSASPASMHECEDRSSMRVTRLAYQSHNAPFGLWTLPNPVDGPTSAPCYMPYGEPSPPNNSSSTPGLTTGDQTTVPKPIGTDVLKPWEKGSKTGKKIKRGPRVRGGMNLASDVVSSNGTFKNSSSFSNNAPSTATTSTQPSSQNLPASYTGWYPALDVAQYTGCPGGLVLPRPAPHHIIHPDTAQAAIASSRKRKHDALEIEATAPSAKMHRRE</sequence>
<dbReference type="AlphaFoldDB" id="A0A9P8E2A6"/>
<gene>
    <name evidence="2" type="ORF">KCU76_g16468</name>
</gene>
<protein>
    <submittedName>
        <fullName evidence="2">Uncharacterized protein</fullName>
    </submittedName>
</protein>
<reference evidence="2" key="1">
    <citation type="journal article" date="2021" name="J Fungi (Basel)">
        <title>Virulence traits and population genomics of the black yeast Aureobasidium melanogenum.</title>
        <authorList>
            <person name="Cernosa A."/>
            <person name="Sun X."/>
            <person name="Gostincar C."/>
            <person name="Fang C."/>
            <person name="Gunde-Cimerman N."/>
            <person name="Song Z."/>
        </authorList>
    </citation>
    <scope>NUCLEOTIDE SEQUENCE</scope>
    <source>
        <strain evidence="2">EXF-9911</strain>
    </source>
</reference>
<feature type="compositionally biased region" description="Basic residues" evidence="1">
    <location>
        <begin position="104"/>
        <end position="114"/>
    </location>
</feature>
<feature type="non-terminal residue" evidence="2">
    <location>
        <position position="226"/>
    </location>
</feature>
<evidence type="ECO:0000313" key="2">
    <source>
        <dbReference type="EMBL" id="KAG9673620.1"/>
    </source>
</evidence>
<comment type="caution">
    <text evidence="2">The sequence shown here is derived from an EMBL/GenBank/DDBJ whole genome shotgun (WGS) entry which is preliminary data.</text>
</comment>
<feature type="region of interest" description="Disordered" evidence="1">
    <location>
        <begin position="1"/>
        <end position="26"/>
    </location>
</feature>
<dbReference type="EMBL" id="JAHFXF010001183">
    <property type="protein sequence ID" value="KAG9673620.1"/>
    <property type="molecule type" value="Genomic_DNA"/>
</dbReference>
<evidence type="ECO:0000313" key="3">
    <source>
        <dbReference type="Proteomes" id="UP000779574"/>
    </source>
</evidence>
<reference evidence="2" key="2">
    <citation type="submission" date="2021-08" db="EMBL/GenBank/DDBJ databases">
        <authorList>
            <person name="Gostincar C."/>
            <person name="Sun X."/>
            <person name="Song Z."/>
            <person name="Gunde-Cimerman N."/>
        </authorList>
    </citation>
    <scope>NUCLEOTIDE SEQUENCE</scope>
    <source>
        <strain evidence="2">EXF-9911</strain>
    </source>
</reference>
<feature type="region of interest" description="Disordered" evidence="1">
    <location>
        <begin position="54"/>
        <end position="155"/>
    </location>
</feature>
<feature type="compositionally biased region" description="Low complexity" evidence="1">
    <location>
        <begin position="127"/>
        <end position="155"/>
    </location>
</feature>
<dbReference type="Proteomes" id="UP000779574">
    <property type="component" value="Unassembled WGS sequence"/>
</dbReference>
<name>A0A9P8E2A6_AURME</name>
<evidence type="ECO:0000256" key="1">
    <source>
        <dbReference type="SAM" id="MobiDB-lite"/>
    </source>
</evidence>
<proteinExistence type="predicted"/>
<dbReference type="OrthoDB" id="3912674at2759"/>
<feature type="region of interest" description="Disordered" evidence="1">
    <location>
        <begin position="202"/>
        <end position="226"/>
    </location>
</feature>